<gene>
    <name evidence="2" type="ORF">SAMN05216559_1135</name>
</gene>
<dbReference type="Proteomes" id="UP000199062">
    <property type="component" value="Unassembled WGS sequence"/>
</dbReference>
<evidence type="ECO:0000313" key="2">
    <source>
        <dbReference type="EMBL" id="SFR92723.1"/>
    </source>
</evidence>
<dbReference type="RefSeq" id="WP_089814686.1">
    <property type="nucleotide sequence ID" value="NZ_FOZK01000001.1"/>
</dbReference>
<name>A0A1I6KNA8_9EURY</name>
<dbReference type="InterPro" id="IPR058322">
    <property type="entry name" value="DUF8009"/>
</dbReference>
<accession>A0A1I6KNA8</accession>
<feature type="domain" description="DUF8009" evidence="1">
    <location>
        <begin position="3"/>
        <end position="138"/>
    </location>
</feature>
<sequence length="146" mass="16195">MTRSKDPTVVDTVVVTAADLVTALEATRRTGNADTVLRMTPPFSGRMRARLHVRQGHEPEDPAPVVLPAEAFVNDRCPAPPDPDGVEDVLRADPTEAYSVERHRQRYRVALQQWRSSVPEYVRAEIQLPGTDETITISLLGTVPEE</sequence>
<proteinExistence type="predicted"/>
<protein>
    <recommendedName>
        <fullName evidence="1">DUF8009 domain-containing protein</fullName>
    </recommendedName>
</protein>
<dbReference type="STRING" id="767519.SAMN05216559_1135"/>
<evidence type="ECO:0000259" key="1">
    <source>
        <dbReference type="Pfam" id="PF26033"/>
    </source>
</evidence>
<dbReference type="OrthoDB" id="199191at2157"/>
<keyword evidence="3" id="KW-1185">Reference proteome</keyword>
<reference evidence="2 3" key="1">
    <citation type="submission" date="2016-10" db="EMBL/GenBank/DDBJ databases">
        <authorList>
            <person name="de Groot N.N."/>
        </authorList>
    </citation>
    <scope>NUCLEOTIDE SEQUENCE [LARGE SCALE GENOMIC DNA]</scope>
    <source>
        <strain evidence="2 3">CGMCC 1.10457</strain>
    </source>
</reference>
<organism evidence="2 3">
    <name type="scientific">Halomicrobium zhouii</name>
    <dbReference type="NCBI Taxonomy" id="767519"/>
    <lineage>
        <taxon>Archaea</taxon>
        <taxon>Methanobacteriati</taxon>
        <taxon>Methanobacteriota</taxon>
        <taxon>Stenosarchaea group</taxon>
        <taxon>Halobacteria</taxon>
        <taxon>Halobacteriales</taxon>
        <taxon>Haloarculaceae</taxon>
        <taxon>Halomicrobium</taxon>
    </lineage>
</organism>
<dbReference type="Pfam" id="PF26033">
    <property type="entry name" value="DUF8009"/>
    <property type="match status" value="1"/>
</dbReference>
<evidence type="ECO:0000313" key="3">
    <source>
        <dbReference type="Proteomes" id="UP000199062"/>
    </source>
</evidence>
<dbReference type="AlphaFoldDB" id="A0A1I6KNA8"/>
<dbReference type="EMBL" id="FOZK01000001">
    <property type="protein sequence ID" value="SFR92723.1"/>
    <property type="molecule type" value="Genomic_DNA"/>
</dbReference>